<dbReference type="GO" id="GO:0016832">
    <property type="term" value="F:aldehyde-lyase activity"/>
    <property type="evidence" value="ECO:0007669"/>
    <property type="project" value="TreeGrafter"/>
</dbReference>
<evidence type="ECO:0000259" key="3">
    <source>
        <dbReference type="SMART" id="SM01007"/>
    </source>
</evidence>
<keyword evidence="1" id="KW-0479">Metal-binding</keyword>
<dbReference type="PANTHER" id="PTHR22789:SF0">
    <property type="entry name" value="3-OXO-TETRONATE 4-PHOSPHATE DECARBOXYLASE-RELATED"/>
    <property type="match status" value="1"/>
</dbReference>
<protein>
    <submittedName>
        <fullName evidence="4">Probable aldolase</fullName>
        <ecNumber evidence="4">4.1.2.-</ecNumber>
    </submittedName>
</protein>
<keyword evidence="2 4" id="KW-0456">Lyase</keyword>
<evidence type="ECO:0000313" key="4">
    <source>
        <dbReference type="EMBL" id="ABH00019.1"/>
    </source>
</evidence>
<dbReference type="SUPFAM" id="SSF53639">
    <property type="entry name" value="AraD/HMP-PK domain-like"/>
    <property type="match status" value="1"/>
</dbReference>
<evidence type="ECO:0000256" key="2">
    <source>
        <dbReference type="ARBA" id="ARBA00023239"/>
    </source>
</evidence>
<dbReference type="GO" id="GO:0046872">
    <property type="term" value="F:metal ion binding"/>
    <property type="evidence" value="ECO:0007669"/>
    <property type="project" value="UniProtKB-KW"/>
</dbReference>
<feature type="domain" description="Class II aldolase/adducin N-terminal" evidence="3">
    <location>
        <begin position="1"/>
        <end position="125"/>
    </location>
</feature>
<sequence>MTLIDLAGHHRGGPQHPTSEIDIHLGVYRSTDACAVVHAHASAAIALSLVADELPPYQQLLLGGALPVSPFAPFGTEELAESVPSALRGKNAAILAHHGSVAVGATLTNALDNILLLEWLCGMYLAAAAVGTPRALTDAQMQAMVEIAVRTNYGNP</sequence>
<dbReference type="Pfam" id="PF00596">
    <property type="entry name" value="Aldolase_II"/>
    <property type="match status" value="1"/>
</dbReference>
<evidence type="ECO:0000256" key="1">
    <source>
        <dbReference type="ARBA" id="ARBA00022723"/>
    </source>
</evidence>
<dbReference type="GO" id="GO:0019323">
    <property type="term" value="P:pentose catabolic process"/>
    <property type="evidence" value="ECO:0007669"/>
    <property type="project" value="TreeGrafter"/>
</dbReference>
<dbReference type="KEGG" id="rha:RHA1_ro08975"/>
<geneLocation type="plasmid" evidence="4 5">
    <name>pRHL1</name>
</geneLocation>
<dbReference type="EMBL" id="CP000432">
    <property type="protein sequence ID" value="ABH00019.1"/>
    <property type="molecule type" value="Genomic_DNA"/>
</dbReference>
<dbReference type="GO" id="GO:0005829">
    <property type="term" value="C:cytosol"/>
    <property type="evidence" value="ECO:0007669"/>
    <property type="project" value="TreeGrafter"/>
</dbReference>
<dbReference type="AlphaFoldDB" id="Q0RXG7"/>
<dbReference type="SMART" id="SM01007">
    <property type="entry name" value="Aldolase_II"/>
    <property type="match status" value="1"/>
</dbReference>
<dbReference type="HOGENOM" id="CLU_006033_3_0_11"/>
<dbReference type="InterPro" id="IPR050197">
    <property type="entry name" value="Aldolase_class_II_sugar_metab"/>
</dbReference>
<dbReference type="EC" id="4.1.2.-" evidence="4"/>
<organism evidence="4 5">
    <name type="scientific">Rhodococcus jostii (strain RHA1)</name>
    <dbReference type="NCBI Taxonomy" id="101510"/>
    <lineage>
        <taxon>Bacteria</taxon>
        <taxon>Bacillati</taxon>
        <taxon>Actinomycetota</taxon>
        <taxon>Actinomycetes</taxon>
        <taxon>Mycobacteriales</taxon>
        <taxon>Nocardiaceae</taxon>
        <taxon>Rhodococcus</taxon>
    </lineage>
</organism>
<dbReference type="Gene3D" id="3.40.225.10">
    <property type="entry name" value="Class II aldolase/adducin N-terminal domain"/>
    <property type="match status" value="1"/>
</dbReference>
<dbReference type="PANTHER" id="PTHR22789">
    <property type="entry name" value="FUCULOSE PHOSPHATE ALDOLASE"/>
    <property type="match status" value="1"/>
</dbReference>
<dbReference type="Proteomes" id="UP000008710">
    <property type="component" value="Plasmid pRHL1"/>
</dbReference>
<evidence type="ECO:0000313" key="5">
    <source>
        <dbReference type="Proteomes" id="UP000008710"/>
    </source>
</evidence>
<gene>
    <name evidence="4" type="ordered locus">RHA1_ro08975</name>
</gene>
<name>Q0RXG7_RHOJR</name>
<dbReference type="InterPro" id="IPR001303">
    <property type="entry name" value="Aldolase_II/adducin_N"/>
</dbReference>
<accession>Q0RXG7</accession>
<keyword evidence="4" id="KW-0614">Plasmid</keyword>
<dbReference type="InterPro" id="IPR036409">
    <property type="entry name" value="Aldolase_II/adducin_N_sf"/>
</dbReference>
<proteinExistence type="predicted"/>
<reference evidence="5" key="1">
    <citation type="journal article" date="2006" name="Proc. Natl. Acad. Sci. U.S.A.">
        <title>The complete genome of Rhodococcus sp. RHA1 provides insights into a catabolic powerhouse.</title>
        <authorList>
            <person name="McLeod M.P."/>
            <person name="Warren R.L."/>
            <person name="Hsiao W.W.L."/>
            <person name="Araki N."/>
            <person name="Myhre M."/>
            <person name="Fernandes C."/>
            <person name="Miyazawa D."/>
            <person name="Wong W."/>
            <person name="Lillquist A.L."/>
            <person name="Wang D."/>
            <person name="Dosanjh M."/>
            <person name="Hara H."/>
            <person name="Petrescu A."/>
            <person name="Morin R.D."/>
            <person name="Yang G."/>
            <person name="Stott J.M."/>
            <person name="Schein J.E."/>
            <person name="Shin H."/>
            <person name="Smailus D."/>
            <person name="Siddiqui A.S."/>
            <person name="Marra M.A."/>
            <person name="Jones S.J.M."/>
            <person name="Holt R."/>
            <person name="Brinkman F.S.L."/>
            <person name="Miyauchi K."/>
            <person name="Fukuda M."/>
            <person name="Davies J.E."/>
            <person name="Mohn W.W."/>
            <person name="Eltis L.D."/>
        </authorList>
    </citation>
    <scope>NUCLEOTIDE SEQUENCE [LARGE SCALE GENOMIC DNA]</scope>
    <source>
        <strain evidence="5">RHA1</strain>
    </source>
</reference>